<dbReference type="EMBL" id="SDPT01000003">
    <property type="protein sequence ID" value="RXZ30374.1"/>
    <property type="molecule type" value="Genomic_DNA"/>
</dbReference>
<dbReference type="PROSITE" id="PS51257">
    <property type="entry name" value="PROKAR_LIPOPROTEIN"/>
    <property type="match status" value="1"/>
</dbReference>
<comment type="caution">
    <text evidence="2">The sequence shown here is derived from an EMBL/GenBank/DDBJ whole genome shotgun (WGS) entry which is preliminary data.</text>
</comment>
<dbReference type="SUPFAM" id="SSF52833">
    <property type="entry name" value="Thioredoxin-like"/>
    <property type="match status" value="1"/>
</dbReference>
<evidence type="ECO:0000313" key="3">
    <source>
        <dbReference type="Proteomes" id="UP000292347"/>
    </source>
</evidence>
<dbReference type="Pfam" id="PF13462">
    <property type="entry name" value="Thioredoxin_4"/>
    <property type="match status" value="1"/>
</dbReference>
<dbReference type="InterPro" id="IPR012336">
    <property type="entry name" value="Thioredoxin-like_fold"/>
</dbReference>
<gene>
    <name evidence="2" type="ORF">EO081_14340</name>
</gene>
<dbReference type="Gene3D" id="1.10.40.110">
    <property type="match status" value="1"/>
</dbReference>
<dbReference type="InterPro" id="IPR036249">
    <property type="entry name" value="Thioredoxin-like_sf"/>
</dbReference>
<dbReference type="AlphaFoldDB" id="A0A4Q2IQ60"/>
<organism evidence="2 3">
    <name type="scientific">Sphingomonas desiccabilis</name>
    <dbReference type="NCBI Taxonomy" id="429134"/>
    <lineage>
        <taxon>Bacteria</taxon>
        <taxon>Pseudomonadati</taxon>
        <taxon>Pseudomonadota</taxon>
        <taxon>Alphaproteobacteria</taxon>
        <taxon>Sphingomonadales</taxon>
        <taxon>Sphingomonadaceae</taxon>
        <taxon>Sphingomonas</taxon>
    </lineage>
</organism>
<evidence type="ECO:0000259" key="1">
    <source>
        <dbReference type="Pfam" id="PF13462"/>
    </source>
</evidence>
<dbReference type="Proteomes" id="UP000292347">
    <property type="component" value="Unassembled WGS sequence"/>
</dbReference>
<keyword evidence="2" id="KW-0413">Isomerase</keyword>
<sequence>MRIALPLLPLLLLAGCGGGDAGSGNSGAPAQKVAAVAAPAGTSWAETVSVTPEGGYRMGNPDAAIKLVEYGSRTCPTCGQFGRDSVPALADTYVASGKVSYEFRDFAVHGAPDLAAGLLGRCGGTGPFFPILDQMYANQNAVLEKLQSLPESFQAQVQQMPPAQAVSLWAQQLGYIDFVKQRGIPEAKARQCLADQKGLEALVKITEEAADKVTGTPSFFLNDNKLDAVNWTQVEAALRDAGA</sequence>
<proteinExistence type="predicted"/>
<evidence type="ECO:0000313" key="2">
    <source>
        <dbReference type="EMBL" id="RXZ30374.1"/>
    </source>
</evidence>
<dbReference type="GO" id="GO:0016853">
    <property type="term" value="F:isomerase activity"/>
    <property type="evidence" value="ECO:0007669"/>
    <property type="project" value="UniProtKB-KW"/>
</dbReference>
<protein>
    <submittedName>
        <fullName evidence="2">Protein-disulfide isomerase</fullName>
    </submittedName>
</protein>
<accession>A0A4Q2IQ60</accession>
<keyword evidence="3" id="KW-1185">Reference proteome</keyword>
<dbReference type="Gene3D" id="3.40.30.10">
    <property type="entry name" value="Glutaredoxin"/>
    <property type="match status" value="1"/>
</dbReference>
<feature type="domain" description="Thioredoxin-like fold" evidence="1">
    <location>
        <begin position="54"/>
        <end position="239"/>
    </location>
</feature>
<name>A0A4Q2IQ60_9SPHN</name>
<dbReference type="OrthoDB" id="8478320at2"/>
<reference evidence="2 3" key="1">
    <citation type="submission" date="2019-01" db="EMBL/GenBank/DDBJ databases">
        <title>Sphingomonas mucosissima sp. nov. and Sphingomonas desiccabilis sp. nov., from biological soil crusts in the Colorado Plateau, USA.</title>
        <authorList>
            <person name="Zhu D."/>
        </authorList>
    </citation>
    <scope>NUCLEOTIDE SEQUENCE [LARGE SCALE GENOMIC DNA]</scope>
    <source>
        <strain evidence="2 3">CP1D</strain>
    </source>
</reference>
<dbReference type="RefSeq" id="WP_129342813.1">
    <property type="nucleotide sequence ID" value="NZ_JACIDD010000003.1"/>
</dbReference>